<dbReference type="InterPro" id="IPR050382">
    <property type="entry name" value="MFS_Na/Anion_cotransporter"/>
</dbReference>
<protein>
    <recommendedName>
        <fullName evidence="8">Major facilitator superfamily (MFS) profile domain-containing protein</fullName>
    </recommendedName>
</protein>
<dbReference type="GO" id="GO:0016020">
    <property type="term" value="C:membrane"/>
    <property type="evidence" value="ECO:0007669"/>
    <property type="project" value="UniProtKB-SubCell"/>
</dbReference>
<feature type="transmembrane region" description="Helical" evidence="7">
    <location>
        <begin position="12"/>
        <end position="38"/>
    </location>
</feature>
<accession>A0AAD8A2S3</accession>
<dbReference type="FunFam" id="1.20.1250.20:FF:000423">
    <property type="entry name" value="Putative inorganic phosphate cotransporter-like Protein"/>
    <property type="match status" value="1"/>
</dbReference>
<dbReference type="GO" id="GO:0015293">
    <property type="term" value="F:symporter activity"/>
    <property type="evidence" value="ECO:0007669"/>
    <property type="project" value="UniProtKB-KW"/>
</dbReference>
<name>A0AAD8A2S3_DIPPU</name>
<feature type="transmembrane region" description="Helical" evidence="7">
    <location>
        <begin position="107"/>
        <end position="126"/>
    </location>
</feature>
<reference evidence="9" key="2">
    <citation type="submission" date="2023-05" db="EMBL/GenBank/DDBJ databases">
        <authorList>
            <person name="Fouks B."/>
        </authorList>
    </citation>
    <scope>NUCLEOTIDE SEQUENCE</scope>
    <source>
        <strain evidence="9">Stay&amp;Tobe</strain>
        <tissue evidence="9">Testes</tissue>
    </source>
</reference>
<feature type="transmembrane region" description="Helical" evidence="7">
    <location>
        <begin position="397"/>
        <end position="420"/>
    </location>
</feature>
<gene>
    <name evidence="9" type="ORF">L9F63_002020</name>
</gene>
<dbReference type="SUPFAM" id="SSF103473">
    <property type="entry name" value="MFS general substrate transporter"/>
    <property type="match status" value="1"/>
</dbReference>
<proteinExistence type="predicted"/>
<feature type="domain" description="Major facilitator superfamily (MFS) profile" evidence="8">
    <location>
        <begin position="20"/>
        <end position="458"/>
    </location>
</feature>
<evidence type="ECO:0000313" key="10">
    <source>
        <dbReference type="Proteomes" id="UP001233999"/>
    </source>
</evidence>
<dbReference type="InterPro" id="IPR011701">
    <property type="entry name" value="MFS"/>
</dbReference>
<feature type="transmembrane region" description="Helical" evidence="7">
    <location>
        <begin position="132"/>
        <end position="152"/>
    </location>
</feature>
<dbReference type="FunFam" id="1.20.1250.20:FF:000003">
    <property type="entry name" value="Solute carrier family 17 member 3"/>
    <property type="match status" value="1"/>
</dbReference>
<evidence type="ECO:0000256" key="1">
    <source>
        <dbReference type="ARBA" id="ARBA00004141"/>
    </source>
</evidence>
<feature type="transmembrane region" description="Helical" evidence="7">
    <location>
        <begin position="366"/>
        <end position="385"/>
    </location>
</feature>
<feature type="transmembrane region" description="Helical" evidence="7">
    <location>
        <begin position="164"/>
        <end position="185"/>
    </location>
</feature>
<dbReference type="Gene3D" id="1.20.1250.20">
    <property type="entry name" value="MFS general substrate transporter like domains"/>
    <property type="match status" value="2"/>
</dbReference>
<comment type="subcellular location">
    <subcellularLocation>
        <location evidence="1">Membrane</location>
        <topology evidence="1">Multi-pass membrane protein</topology>
    </subcellularLocation>
</comment>
<dbReference type="AlphaFoldDB" id="A0AAD8A2S3"/>
<evidence type="ECO:0000256" key="5">
    <source>
        <dbReference type="ARBA" id="ARBA00022989"/>
    </source>
</evidence>
<feature type="transmembrane region" description="Helical" evidence="7">
    <location>
        <begin position="432"/>
        <end position="453"/>
    </location>
</feature>
<feature type="transmembrane region" description="Helical" evidence="7">
    <location>
        <begin position="197"/>
        <end position="218"/>
    </location>
</feature>
<evidence type="ECO:0000313" key="9">
    <source>
        <dbReference type="EMBL" id="KAJ9591414.1"/>
    </source>
</evidence>
<dbReference type="PROSITE" id="PS50850">
    <property type="entry name" value="MFS"/>
    <property type="match status" value="1"/>
</dbReference>
<dbReference type="InterPro" id="IPR020846">
    <property type="entry name" value="MFS_dom"/>
</dbReference>
<feature type="non-terminal residue" evidence="9">
    <location>
        <position position="482"/>
    </location>
</feature>
<dbReference type="Pfam" id="PF07690">
    <property type="entry name" value="MFS_1"/>
    <property type="match status" value="1"/>
</dbReference>
<evidence type="ECO:0000256" key="7">
    <source>
        <dbReference type="SAM" id="Phobius"/>
    </source>
</evidence>
<keyword evidence="10" id="KW-1185">Reference proteome</keyword>
<reference evidence="9" key="1">
    <citation type="journal article" date="2023" name="IScience">
        <title>Live-bearing cockroach genome reveals convergent evolutionary mechanisms linked to viviparity in insects and beyond.</title>
        <authorList>
            <person name="Fouks B."/>
            <person name="Harrison M.C."/>
            <person name="Mikhailova A.A."/>
            <person name="Marchal E."/>
            <person name="English S."/>
            <person name="Carruthers M."/>
            <person name="Jennings E.C."/>
            <person name="Chiamaka E.L."/>
            <person name="Frigard R.A."/>
            <person name="Pippel M."/>
            <person name="Attardo G.M."/>
            <person name="Benoit J.B."/>
            <person name="Bornberg-Bauer E."/>
            <person name="Tobe S.S."/>
        </authorList>
    </citation>
    <scope>NUCLEOTIDE SEQUENCE</scope>
    <source>
        <strain evidence="9">Stay&amp;Tobe</strain>
    </source>
</reference>
<dbReference type="GO" id="GO:0006820">
    <property type="term" value="P:monoatomic anion transport"/>
    <property type="evidence" value="ECO:0007669"/>
    <property type="project" value="TreeGrafter"/>
</dbReference>
<evidence type="ECO:0000256" key="6">
    <source>
        <dbReference type="ARBA" id="ARBA00023136"/>
    </source>
</evidence>
<organism evidence="9 10">
    <name type="scientific">Diploptera punctata</name>
    <name type="common">Pacific beetle cockroach</name>
    <dbReference type="NCBI Taxonomy" id="6984"/>
    <lineage>
        <taxon>Eukaryota</taxon>
        <taxon>Metazoa</taxon>
        <taxon>Ecdysozoa</taxon>
        <taxon>Arthropoda</taxon>
        <taxon>Hexapoda</taxon>
        <taxon>Insecta</taxon>
        <taxon>Pterygota</taxon>
        <taxon>Neoptera</taxon>
        <taxon>Polyneoptera</taxon>
        <taxon>Dictyoptera</taxon>
        <taxon>Blattodea</taxon>
        <taxon>Blaberoidea</taxon>
        <taxon>Blaberidae</taxon>
        <taxon>Diplopterinae</taxon>
        <taxon>Diploptera</taxon>
    </lineage>
</organism>
<evidence type="ECO:0000256" key="4">
    <source>
        <dbReference type="ARBA" id="ARBA00022847"/>
    </source>
</evidence>
<dbReference type="InterPro" id="IPR036259">
    <property type="entry name" value="MFS_trans_sf"/>
</dbReference>
<evidence type="ECO:0000256" key="3">
    <source>
        <dbReference type="ARBA" id="ARBA00022692"/>
    </source>
</evidence>
<dbReference type="PANTHER" id="PTHR11662">
    <property type="entry name" value="SOLUTE CARRIER FAMILY 17"/>
    <property type="match status" value="1"/>
</dbReference>
<dbReference type="PANTHER" id="PTHR11662:SF399">
    <property type="entry name" value="FI19708P1-RELATED"/>
    <property type="match status" value="1"/>
</dbReference>
<sequence length="482" mass="52599">GVFSSIPARYMMACMCLIGITLQYAIKAFLSVAIVAMVKTDINASVPQYSYDEDTCPGEEVSSSESEEGEFDWSDMQGVILSSYYYGYIATQLLAGRLSEIFGSKRVLGPGLFISGLMTVLGPVAARTHVGFLIATRIIVGAASGLVIPAVNNLLPKWFVPQEISFIGGTIMAGIPVGIIISMILSGVLADAGGWPLVFYFFGGLTIIFMIPWLCLAFDCPEEHPTISEVEKDYILTGTGLGNKEYNNETKKSHPVPWFEILTSWPIWVHNIMGMGYAWVSFTLLNELPTYLSQILHYKIQENGLISSLPYVSSGIGVVVSSYLSQMLRRKGYISHLTAYWIFNSISGFGSGLCLLIITFSGCDKTVIVILLVCALGTAAFYQGGSFLNHVDLGRNYTGTIAGIYLTVYNAMGVIAPLIIDMIVDKPTLSRWKIVFYVGAAVPVACTILYLLFGTIQEQCWNKLCCETEQSKPESNKQAGAI</sequence>
<keyword evidence="2" id="KW-0813">Transport</keyword>
<keyword evidence="3 7" id="KW-0812">Transmembrane</keyword>
<evidence type="ECO:0000259" key="8">
    <source>
        <dbReference type="PROSITE" id="PS50850"/>
    </source>
</evidence>
<keyword evidence="5 7" id="KW-1133">Transmembrane helix</keyword>
<keyword evidence="6 7" id="KW-0472">Membrane</keyword>
<comment type="caution">
    <text evidence="9">The sequence shown here is derived from an EMBL/GenBank/DDBJ whole genome shotgun (WGS) entry which is preliminary data.</text>
</comment>
<dbReference type="EMBL" id="JASPKZ010003868">
    <property type="protein sequence ID" value="KAJ9591414.1"/>
    <property type="molecule type" value="Genomic_DNA"/>
</dbReference>
<dbReference type="Proteomes" id="UP001233999">
    <property type="component" value="Unassembled WGS sequence"/>
</dbReference>
<feature type="transmembrane region" description="Helical" evidence="7">
    <location>
        <begin position="337"/>
        <end position="360"/>
    </location>
</feature>
<evidence type="ECO:0000256" key="2">
    <source>
        <dbReference type="ARBA" id="ARBA00022448"/>
    </source>
</evidence>
<keyword evidence="4" id="KW-0769">Symport</keyword>